<dbReference type="AlphaFoldDB" id="A0A2N1NYL4"/>
<protein>
    <recommendedName>
        <fullName evidence="1">DUF8211 domain-containing protein</fullName>
    </recommendedName>
</protein>
<evidence type="ECO:0000313" key="2">
    <source>
        <dbReference type="EMBL" id="PKK78997.1"/>
    </source>
</evidence>
<dbReference type="VEuPathDB" id="FungiDB:FUN_012311"/>
<dbReference type="InterPro" id="IPR058524">
    <property type="entry name" value="DUF8211"/>
</dbReference>
<dbReference type="VEuPathDB" id="FungiDB:RhiirFUN_012735"/>
<comment type="caution">
    <text evidence="2">The sequence shown here is derived from an EMBL/GenBank/DDBJ whole genome shotgun (WGS) entry which is preliminary data.</text>
</comment>
<proteinExistence type="predicted"/>
<reference evidence="2 3" key="1">
    <citation type="submission" date="2016-04" db="EMBL/GenBank/DDBJ databases">
        <title>Genome analyses suggest a sexual origin of heterokaryosis in a supposedly ancient asexual fungus.</title>
        <authorList>
            <person name="Ropars J."/>
            <person name="Sedzielewska K."/>
            <person name="Noel J."/>
            <person name="Charron P."/>
            <person name="Farinelli L."/>
            <person name="Marton T."/>
            <person name="Kruger M."/>
            <person name="Pelin A."/>
            <person name="Brachmann A."/>
            <person name="Corradi N."/>
        </authorList>
    </citation>
    <scope>NUCLEOTIDE SEQUENCE [LARGE SCALE GENOMIC DNA]</scope>
    <source>
        <strain evidence="2 3">C2</strain>
    </source>
</reference>
<reference evidence="2 3" key="2">
    <citation type="submission" date="2017-10" db="EMBL/GenBank/DDBJ databases">
        <title>Extensive intraspecific genome diversity in a model arbuscular mycorrhizal fungus.</title>
        <authorList>
            <person name="Chen E.C.H."/>
            <person name="Morin E."/>
            <person name="Baudet D."/>
            <person name="Noel J."/>
            <person name="Ndikumana S."/>
            <person name="Charron P."/>
            <person name="St-Onge C."/>
            <person name="Giorgi J."/>
            <person name="Grigoriev I.V."/>
            <person name="Roux C."/>
            <person name="Martin F.M."/>
            <person name="Corradi N."/>
        </authorList>
    </citation>
    <scope>NUCLEOTIDE SEQUENCE [LARGE SCALE GENOMIC DNA]</scope>
    <source>
        <strain evidence="2 3">C2</strain>
    </source>
</reference>
<name>A0A2N1NYL4_9GLOM</name>
<evidence type="ECO:0000259" key="1">
    <source>
        <dbReference type="Pfam" id="PF26638"/>
    </source>
</evidence>
<feature type="domain" description="DUF8211" evidence="1">
    <location>
        <begin position="1"/>
        <end position="96"/>
    </location>
</feature>
<dbReference type="Pfam" id="PF26638">
    <property type="entry name" value="DUF8211"/>
    <property type="match status" value="1"/>
</dbReference>
<organism evidence="2 3">
    <name type="scientific">Rhizophagus irregularis</name>
    <dbReference type="NCBI Taxonomy" id="588596"/>
    <lineage>
        <taxon>Eukaryota</taxon>
        <taxon>Fungi</taxon>
        <taxon>Fungi incertae sedis</taxon>
        <taxon>Mucoromycota</taxon>
        <taxon>Glomeromycotina</taxon>
        <taxon>Glomeromycetes</taxon>
        <taxon>Glomerales</taxon>
        <taxon>Glomeraceae</taxon>
        <taxon>Rhizophagus</taxon>
    </lineage>
</organism>
<evidence type="ECO:0000313" key="3">
    <source>
        <dbReference type="Proteomes" id="UP000233469"/>
    </source>
</evidence>
<sequence length="323" mass="38558">MYRKRFDNLRIQHTTDNKTSKRQKLRFERACRSVFNNRGARRDSHVSADNIENQLHRARQHRFLFLPSQHIYKPLQHLKYYKNSRPTDFRYYNFPTLIKMIIPDKKKKKKKKLNNYLPPLYKPIPSDDRNTWHEKLGILIPNDLLPYVTEDPIYVSKNQEKLKGKHHAPGSKVWFTAIKERKRSAERIVEYANYITETTARAKLWGTSFNSIEHREEKLDKGKSDSISNKTKLDQPEQEFAQFKIEKSISKSTTQLERLEQDFAQFKIDYFSVMNSSADHYRYKGHTSDDTKELELRPRKCPDYMSLDNNRQIGSVKNFDQIH</sequence>
<dbReference type="EMBL" id="LLXL01000061">
    <property type="protein sequence ID" value="PKK78997.1"/>
    <property type="molecule type" value="Genomic_DNA"/>
</dbReference>
<dbReference type="Proteomes" id="UP000233469">
    <property type="component" value="Unassembled WGS sequence"/>
</dbReference>
<gene>
    <name evidence="2" type="ORF">RhiirC2_769636</name>
</gene>
<accession>A0A2N1NYL4</accession>
<dbReference type="VEuPathDB" id="FungiDB:RhiirA1_465392"/>